<dbReference type="Pfam" id="PF00781">
    <property type="entry name" value="DAGK_cat"/>
    <property type="match status" value="1"/>
</dbReference>
<feature type="domain" description="DAGKc" evidence="1">
    <location>
        <begin position="21"/>
        <end position="125"/>
    </location>
</feature>
<dbReference type="InterPro" id="IPR017438">
    <property type="entry name" value="ATP-NAD_kinase_N"/>
</dbReference>
<accession>A0ABN1EDL0</accession>
<dbReference type="Gene3D" id="2.60.200.40">
    <property type="match status" value="1"/>
</dbReference>
<dbReference type="EMBL" id="BAAADD010000003">
    <property type="protein sequence ID" value="GAA0564427.1"/>
    <property type="molecule type" value="Genomic_DNA"/>
</dbReference>
<sequence length="311" mass="32909">MQGSGRMFQQKIALHKLKTAAVLNRSSGNVTAAAEATMIEILAAAGVTLVELHVVEGGGIEAALDRVAAAGVEALIVLGGDGTIRTAAEKCSASGMHFIALPGGTMNMLPRALYGERTWQQALHDTVAAPHAAQIGCGEVEGNRFFCGAIFGTPAHWVEAREALRRHSLFEALERGAQAWRRTFSRRVRYDFGAGATGAATAVAVLCPLISRIMPSDAPALEAAALDPKDLGDAFSLALSGLFTDWRRDGNVTTVATRDLKIAARRPIPALLDGEMVWLPPAAEIRFVPEAFQALVPEGSPVLASRHEEAV</sequence>
<keyword evidence="2" id="KW-0808">Transferase</keyword>
<dbReference type="Proteomes" id="UP001499951">
    <property type="component" value="Unassembled WGS sequence"/>
</dbReference>
<dbReference type="InterPro" id="IPR001206">
    <property type="entry name" value="Diacylglycerol_kinase_cat_dom"/>
</dbReference>
<name>A0ABN1EDL0_9PROT</name>
<evidence type="ECO:0000313" key="2">
    <source>
        <dbReference type="EMBL" id="GAA0564427.1"/>
    </source>
</evidence>
<dbReference type="SUPFAM" id="SSF111331">
    <property type="entry name" value="NAD kinase/diacylglycerol kinase-like"/>
    <property type="match status" value="1"/>
</dbReference>
<keyword evidence="2" id="KW-0418">Kinase</keyword>
<evidence type="ECO:0000313" key="3">
    <source>
        <dbReference type="Proteomes" id="UP001499951"/>
    </source>
</evidence>
<reference evidence="2 3" key="1">
    <citation type="journal article" date="2019" name="Int. J. Syst. Evol. Microbiol.">
        <title>The Global Catalogue of Microorganisms (GCM) 10K type strain sequencing project: providing services to taxonomists for standard genome sequencing and annotation.</title>
        <authorList>
            <consortium name="The Broad Institute Genomics Platform"/>
            <consortium name="The Broad Institute Genome Sequencing Center for Infectious Disease"/>
            <person name="Wu L."/>
            <person name="Ma J."/>
        </authorList>
    </citation>
    <scope>NUCLEOTIDE SEQUENCE [LARGE SCALE GENOMIC DNA]</scope>
    <source>
        <strain evidence="2 3">JCM 15089</strain>
    </source>
</reference>
<comment type="caution">
    <text evidence="2">The sequence shown here is derived from an EMBL/GenBank/DDBJ whole genome shotgun (WGS) entry which is preliminary data.</text>
</comment>
<gene>
    <name evidence="2" type="ORF">GCM10008942_10970</name>
</gene>
<dbReference type="InterPro" id="IPR016064">
    <property type="entry name" value="NAD/diacylglycerol_kinase_sf"/>
</dbReference>
<dbReference type="Gene3D" id="3.40.50.10330">
    <property type="entry name" value="Probable inorganic polyphosphate/atp-NAD kinase, domain 1"/>
    <property type="match status" value="1"/>
</dbReference>
<keyword evidence="3" id="KW-1185">Reference proteome</keyword>
<organism evidence="2 3">
    <name type="scientific">Rhizomicrobium electricum</name>
    <dbReference type="NCBI Taxonomy" id="480070"/>
    <lineage>
        <taxon>Bacteria</taxon>
        <taxon>Pseudomonadati</taxon>
        <taxon>Pseudomonadota</taxon>
        <taxon>Alphaproteobacteria</taxon>
        <taxon>Micropepsales</taxon>
        <taxon>Micropepsaceae</taxon>
        <taxon>Rhizomicrobium</taxon>
    </lineage>
</organism>
<evidence type="ECO:0000259" key="1">
    <source>
        <dbReference type="Pfam" id="PF00781"/>
    </source>
</evidence>
<dbReference type="GO" id="GO:0016301">
    <property type="term" value="F:kinase activity"/>
    <property type="evidence" value="ECO:0007669"/>
    <property type="project" value="UniProtKB-KW"/>
</dbReference>
<protein>
    <submittedName>
        <fullName evidence="2">Diacylglycerol kinase family protein</fullName>
    </submittedName>
</protein>
<proteinExistence type="predicted"/>